<dbReference type="InterPro" id="IPR016181">
    <property type="entry name" value="Acyl_CoA_acyltransferase"/>
</dbReference>
<dbReference type="SUPFAM" id="SSF55729">
    <property type="entry name" value="Acyl-CoA N-acyltransferases (Nat)"/>
    <property type="match status" value="1"/>
</dbReference>
<gene>
    <name evidence="5" type="ORF">GB992_02180</name>
</gene>
<evidence type="ECO:0000256" key="2">
    <source>
        <dbReference type="ARBA" id="ARBA00023315"/>
    </source>
</evidence>
<comment type="similarity">
    <text evidence="3">Belongs to the acetyltransferase family. RimJ subfamily.</text>
</comment>
<dbReference type="AlphaFoldDB" id="A0A7C9IXQ4"/>
<evidence type="ECO:0000256" key="1">
    <source>
        <dbReference type="ARBA" id="ARBA00022679"/>
    </source>
</evidence>
<protein>
    <submittedName>
        <fullName evidence="5">GNAT family N-acetyltransferase</fullName>
    </submittedName>
</protein>
<dbReference type="InterPro" id="IPR051531">
    <property type="entry name" value="N-acetyltransferase"/>
</dbReference>
<evidence type="ECO:0000313" key="5">
    <source>
        <dbReference type="EMBL" id="MYV04695.1"/>
    </source>
</evidence>
<dbReference type="GO" id="GO:0005737">
    <property type="term" value="C:cytoplasm"/>
    <property type="evidence" value="ECO:0007669"/>
    <property type="project" value="TreeGrafter"/>
</dbReference>
<comment type="caution">
    <text evidence="5">The sequence shown here is derived from an EMBL/GenBank/DDBJ whole genome shotgun (WGS) entry which is preliminary data.</text>
</comment>
<evidence type="ECO:0000313" key="6">
    <source>
        <dbReference type="Proteomes" id="UP000480570"/>
    </source>
</evidence>
<accession>A0A7C9IXQ4</accession>
<dbReference type="Proteomes" id="UP000480570">
    <property type="component" value="Unassembled WGS sequence"/>
</dbReference>
<dbReference type="PROSITE" id="PS51186">
    <property type="entry name" value="GNAT"/>
    <property type="match status" value="1"/>
</dbReference>
<keyword evidence="2" id="KW-0012">Acyltransferase</keyword>
<dbReference type="Gene3D" id="3.40.630.30">
    <property type="match status" value="1"/>
</dbReference>
<evidence type="ECO:0000256" key="3">
    <source>
        <dbReference type="ARBA" id="ARBA00038502"/>
    </source>
</evidence>
<keyword evidence="1 5" id="KW-0808">Transferase</keyword>
<evidence type="ECO:0000259" key="4">
    <source>
        <dbReference type="PROSITE" id="PS51186"/>
    </source>
</evidence>
<dbReference type="PANTHER" id="PTHR43792:SF8">
    <property type="entry name" value="[RIBOSOMAL PROTEIN US5]-ALANINE N-ACETYLTRANSFERASE"/>
    <property type="match status" value="1"/>
</dbReference>
<dbReference type="PANTHER" id="PTHR43792">
    <property type="entry name" value="GNAT FAMILY, PUTATIVE (AFU_ORTHOLOGUE AFUA_3G00765)-RELATED-RELATED"/>
    <property type="match status" value="1"/>
</dbReference>
<reference evidence="5 6" key="1">
    <citation type="journal article" date="2019" name="Appl. Environ. Microbiol.">
        <title>Genetic determinants of hydroxycinnamic acid metabolism in heterofermentative lactobacilli.</title>
        <authorList>
            <person name="Gaur G."/>
            <person name="Oh J.H."/>
            <person name="Filannino P."/>
            <person name="Gobbetti M."/>
            <person name="van Pijkeren J.P."/>
            <person name="Ganzle M.G."/>
        </authorList>
    </citation>
    <scope>NUCLEOTIDE SEQUENCE [LARGE SCALE GENOMIC DNA]</scope>
    <source>
        <strain evidence="5 6">FUA3583</strain>
    </source>
</reference>
<organism evidence="5 6">
    <name type="scientific">Furfurilactobacillus rossiae</name>
    <dbReference type="NCBI Taxonomy" id="231049"/>
    <lineage>
        <taxon>Bacteria</taxon>
        <taxon>Bacillati</taxon>
        <taxon>Bacillota</taxon>
        <taxon>Bacilli</taxon>
        <taxon>Lactobacillales</taxon>
        <taxon>Lactobacillaceae</taxon>
        <taxon>Furfurilactobacillus</taxon>
    </lineage>
</organism>
<dbReference type="InterPro" id="IPR000182">
    <property type="entry name" value="GNAT_dom"/>
</dbReference>
<dbReference type="Pfam" id="PF13302">
    <property type="entry name" value="Acetyltransf_3"/>
    <property type="match status" value="1"/>
</dbReference>
<sequence>MRMAIPLKTARLELRSIRESDLSAFTQIVGNPRVAMPAGFQPVHNEFEARFLMRQTLGQRWIWGVTRREEDQIIGTVGLYGRTGHDGALVHGERDIGYMLNENFWGHGYMPEAVMAVLTYGFDQGLQAVWGSYFSDNERSARIFERFGFQFDHEIQHSATDFFAPGKTERFFRLTPNDFALHQ</sequence>
<feature type="domain" description="N-acetyltransferase" evidence="4">
    <location>
        <begin position="12"/>
        <end position="170"/>
    </location>
</feature>
<proteinExistence type="inferred from homology"/>
<dbReference type="EMBL" id="WEZT01000004">
    <property type="protein sequence ID" value="MYV04695.1"/>
    <property type="molecule type" value="Genomic_DNA"/>
</dbReference>
<dbReference type="GO" id="GO:0008999">
    <property type="term" value="F:protein-N-terminal-alanine acetyltransferase activity"/>
    <property type="evidence" value="ECO:0007669"/>
    <property type="project" value="TreeGrafter"/>
</dbReference>
<name>A0A7C9IXQ4_9LACO</name>